<dbReference type="AlphaFoldDB" id="A0AAN9AJZ9"/>
<feature type="chain" id="PRO_5043036740" evidence="2">
    <location>
        <begin position="20"/>
        <end position="710"/>
    </location>
</feature>
<sequence>MILWKLLFFFEVAVVVVTSDCDVAKWLDEMQNFGSQVLTFLDIPAPERSTDDVIRFCSESVRDGGMWDASVTCDSLDDETTLEDAYDQVLEDLGGVCETACANYETVRECAKSVPDTAQLDQVCGGYTSLENDCIHKLLDATRCPIRDRLFLSAVRPDYKEALYRARCIPRPAVQQNTTLPPRTTTTPATTTPATTTILDTSTSQTTVTDAITSQVIPSTLPTTLRQITTQVNEDSLPATTETAGFDDRTTTSVASPAGPACNVPAARVCVAMRQVQVDAAASDVGGGHALVAACLAQGEVDDVTRCFHDNTEGCQEGVMAYDMVKRMWDDAVYSAHTLCQHTCPGYKQAFQCVKGLQAEPMSLLCRSRKTAIACVPCPLAADMLHVMIRRRVSVEHLDICETEAPCPDLIKALEIMERCARIYWVQSDLGCNETWSVEQCLVDGGIYSLSCRNISRAMAVVLAGYEESRTICTTTTSTTTPTTTTTSTTTTTPTTTTTSTTTTTPTTTTTTTTTPPTTTTTSTTATTTSSPGTTTTFITSTVDYEKLRSIIFSRCEVDFSTIVNRNLSDVITAMNDVTNDTDDVTKDTDELLRSNLDICIKLISFTDCLNALPECKDSNQQRLCQTALPAELGQAMTRETVSWCARAVREAATDMDILRQGTAEKVGKNQTVGGWRSRTNSTCMDGGSSRLYISIFLLFGSAISPHLLP</sequence>
<evidence type="ECO:0000313" key="3">
    <source>
        <dbReference type="EMBL" id="KAK7088194.1"/>
    </source>
</evidence>
<feature type="region of interest" description="Disordered" evidence="1">
    <location>
        <begin position="176"/>
        <end position="195"/>
    </location>
</feature>
<keyword evidence="4" id="KW-1185">Reference proteome</keyword>
<gene>
    <name evidence="3" type="ORF">V1264_022136</name>
</gene>
<evidence type="ECO:0000313" key="4">
    <source>
        <dbReference type="Proteomes" id="UP001374579"/>
    </source>
</evidence>
<dbReference type="EMBL" id="JBAMIC010004070">
    <property type="protein sequence ID" value="KAK7088194.1"/>
    <property type="molecule type" value="Genomic_DNA"/>
</dbReference>
<comment type="caution">
    <text evidence="3">The sequence shown here is derived from an EMBL/GenBank/DDBJ whole genome shotgun (WGS) entry which is preliminary data.</text>
</comment>
<feature type="signal peptide" evidence="2">
    <location>
        <begin position="1"/>
        <end position="19"/>
    </location>
</feature>
<evidence type="ECO:0000256" key="1">
    <source>
        <dbReference type="SAM" id="MobiDB-lite"/>
    </source>
</evidence>
<feature type="region of interest" description="Disordered" evidence="1">
    <location>
        <begin position="476"/>
        <end position="533"/>
    </location>
</feature>
<dbReference type="Proteomes" id="UP001374579">
    <property type="component" value="Unassembled WGS sequence"/>
</dbReference>
<feature type="compositionally biased region" description="Low complexity" evidence="1">
    <location>
        <begin position="178"/>
        <end position="195"/>
    </location>
</feature>
<protein>
    <submittedName>
        <fullName evidence="3">Uncharacterized protein</fullName>
    </submittedName>
</protein>
<name>A0AAN9AJZ9_9CAEN</name>
<reference evidence="3 4" key="1">
    <citation type="submission" date="2024-02" db="EMBL/GenBank/DDBJ databases">
        <title>Chromosome-scale genome assembly of the rough periwinkle Littorina saxatilis.</title>
        <authorList>
            <person name="De Jode A."/>
            <person name="Faria R."/>
            <person name="Formenti G."/>
            <person name="Sims Y."/>
            <person name="Smith T.P."/>
            <person name="Tracey A."/>
            <person name="Wood J.M.D."/>
            <person name="Zagrodzka Z.B."/>
            <person name="Johannesson K."/>
            <person name="Butlin R.K."/>
            <person name="Leder E.H."/>
        </authorList>
    </citation>
    <scope>NUCLEOTIDE SEQUENCE [LARGE SCALE GENOMIC DNA]</scope>
    <source>
        <strain evidence="3">Snail1</strain>
        <tissue evidence="3">Muscle</tissue>
    </source>
</reference>
<organism evidence="3 4">
    <name type="scientific">Littorina saxatilis</name>
    <dbReference type="NCBI Taxonomy" id="31220"/>
    <lineage>
        <taxon>Eukaryota</taxon>
        <taxon>Metazoa</taxon>
        <taxon>Spiralia</taxon>
        <taxon>Lophotrochozoa</taxon>
        <taxon>Mollusca</taxon>
        <taxon>Gastropoda</taxon>
        <taxon>Caenogastropoda</taxon>
        <taxon>Littorinimorpha</taxon>
        <taxon>Littorinoidea</taxon>
        <taxon>Littorinidae</taxon>
        <taxon>Littorina</taxon>
    </lineage>
</organism>
<proteinExistence type="predicted"/>
<accession>A0AAN9AJZ9</accession>
<keyword evidence="2" id="KW-0732">Signal</keyword>
<evidence type="ECO:0000256" key="2">
    <source>
        <dbReference type="SAM" id="SignalP"/>
    </source>
</evidence>